<evidence type="ECO:0000313" key="2">
    <source>
        <dbReference type="Proteomes" id="UP000471031"/>
    </source>
</evidence>
<evidence type="ECO:0000313" key="1">
    <source>
        <dbReference type="EMBL" id="MZP44581.1"/>
    </source>
</evidence>
<dbReference type="OrthoDB" id="2088420at2"/>
<sequence>MDYLYPGSPAYRPMMCDRLRAMVGEEMTAEVRHPDGMRSYTGRLVSVGDDYIELEMEDVRATAQADDGMATEVMAAAPGVADDGTSDFGMTDYGTSEYGMTDYRMQEYGTAEPVMAELAMDEQGFAEPVSAGEAMTNEAMTGDAVMAMAGDNVQAQQFFYPPYRVPYRYPYRYPYPYPYFGPGRFYRTFIPIFLLTSLLARPGY</sequence>
<organism evidence="1 2">
    <name type="scientific">Heliomicrobium gestii</name>
    <name type="common">Heliobacterium gestii</name>
    <dbReference type="NCBI Taxonomy" id="2699"/>
    <lineage>
        <taxon>Bacteria</taxon>
        <taxon>Bacillati</taxon>
        <taxon>Bacillota</taxon>
        <taxon>Clostridia</taxon>
        <taxon>Eubacteriales</taxon>
        <taxon>Heliobacteriaceae</taxon>
        <taxon>Heliomicrobium</taxon>
    </lineage>
</organism>
<accession>A0A845LGB6</accession>
<dbReference type="Proteomes" id="UP000471031">
    <property type="component" value="Unassembled WGS sequence"/>
</dbReference>
<dbReference type="RefSeq" id="WP_161263149.1">
    <property type="nucleotide sequence ID" value="NZ_JAFBDC010000022.1"/>
</dbReference>
<dbReference type="EMBL" id="WXEX01000020">
    <property type="protein sequence ID" value="MZP44581.1"/>
    <property type="molecule type" value="Genomic_DNA"/>
</dbReference>
<name>A0A845LGB6_HELGE</name>
<comment type="caution">
    <text evidence="1">The sequence shown here is derived from an EMBL/GenBank/DDBJ whole genome shotgun (WGS) entry which is preliminary data.</text>
</comment>
<reference evidence="1 2" key="1">
    <citation type="submission" date="2020-01" db="EMBL/GenBank/DDBJ databases">
        <title>Whole genome sequence of Heliobacterium gestii DSM 11169.</title>
        <authorList>
            <person name="Kyndt J.A."/>
            <person name="Meyer T.E."/>
        </authorList>
    </citation>
    <scope>NUCLEOTIDE SEQUENCE [LARGE SCALE GENOMIC DNA]</scope>
    <source>
        <strain evidence="1 2">DSM 11169</strain>
    </source>
</reference>
<gene>
    <name evidence="1" type="ORF">GTO89_16240</name>
</gene>
<keyword evidence="2" id="KW-1185">Reference proteome</keyword>
<dbReference type="AlphaFoldDB" id="A0A845LGB6"/>
<proteinExistence type="predicted"/>
<protein>
    <submittedName>
        <fullName evidence="1">Uncharacterized protein</fullName>
    </submittedName>
</protein>